<evidence type="ECO:0000313" key="1">
    <source>
        <dbReference type="EMBL" id="KAJ9614035.1"/>
    </source>
</evidence>
<organism evidence="1 2">
    <name type="scientific">Cladophialophora chaetospira</name>
    <dbReference type="NCBI Taxonomy" id="386627"/>
    <lineage>
        <taxon>Eukaryota</taxon>
        <taxon>Fungi</taxon>
        <taxon>Dikarya</taxon>
        <taxon>Ascomycota</taxon>
        <taxon>Pezizomycotina</taxon>
        <taxon>Eurotiomycetes</taxon>
        <taxon>Chaetothyriomycetidae</taxon>
        <taxon>Chaetothyriales</taxon>
        <taxon>Herpotrichiellaceae</taxon>
        <taxon>Cladophialophora</taxon>
    </lineage>
</organism>
<dbReference type="InterPro" id="IPR029063">
    <property type="entry name" value="SAM-dependent_MTases_sf"/>
</dbReference>
<dbReference type="AlphaFoldDB" id="A0AA38XIC7"/>
<dbReference type="GO" id="GO:0008168">
    <property type="term" value="F:methyltransferase activity"/>
    <property type="evidence" value="ECO:0007669"/>
    <property type="project" value="TreeGrafter"/>
</dbReference>
<dbReference type="Pfam" id="PF13489">
    <property type="entry name" value="Methyltransf_23"/>
    <property type="match status" value="1"/>
</dbReference>
<name>A0AA38XIC7_9EURO</name>
<dbReference type="EMBL" id="JAPDRK010000003">
    <property type="protein sequence ID" value="KAJ9614035.1"/>
    <property type="molecule type" value="Genomic_DNA"/>
</dbReference>
<dbReference type="SUPFAM" id="SSF53335">
    <property type="entry name" value="S-adenosyl-L-methionine-dependent methyltransferases"/>
    <property type="match status" value="1"/>
</dbReference>
<comment type="caution">
    <text evidence="1">The sequence shown here is derived from an EMBL/GenBank/DDBJ whole genome shotgun (WGS) entry which is preliminary data.</text>
</comment>
<sequence>MAYNELGATIPQSEGYDTDDSGFFEDVSMLTESVRSSIYDYKYENGRRYHAYKEGQYFMPNDEPEQERMLMQHRAGYLALGKRHFFAPIGDNPQRILDLGTGTGVWSIEMADRFPSAEIIGVDLSPIQPSWVPPNVKFEVDDIEDEWTFAENHFDFVFSKVMLAGSIADFRKYFEQAYKHTRPGGYFEIQELTTQISSDHYNIPETSAIKEWCENMRQGIQVMGRHLDLKFDEIGQMMRDVGFEEVTVIPFKQPIGAWPANATLKEAGAIQLVAMLEGMESLSLAIFCRCLQWDTERVAALLARTRREFAMKKACYYWPGVVIYGRKPIIYQPLHEQPG</sequence>
<accession>A0AA38XIC7</accession>
<dbReference type="CDD" id="cd02440">
    <property type="entry name" value="AdoMet_MTases"/>
    <property type="match status" value="1"/>
</dbReference>
<gene>
    <name evidence="1" type="ORF">H2200_002171</name>
</gene>
<dbReference type="PANTHER" id="PTHR43591:SF10">
    <property type="entry name" value="ABC TRANSMEMBRANE TYPE-1 DOMAIN-CONTAINING PROTEIN-RELATED"/>
    <property type="match status" value="1"/>
</dbReference>
<proteinExistence type="predicted"/>
<dbReference type="Proteomes" id="UP001172673">
    <property type="component" value="Unassembled WGS sequence"/>
</dbReference>
<dbReference type="PANTHER" id="PTHR43591">
    <property type="entry name" value="METHYLTRANSFERASE"/>
    <property type="match status" value="1"/>
</dbReference>
<reference evidence="1" key="1">
    <citation type="submission" date="2022-10" db="EMBL/GenBank/DDBJ databases">
        <title>Culturing micro-colonial fungi from biological soil crusts in the Mojave desert and describing Neophaeococcomyces mojavensis, and introducing the new genera and species Taxawa tesnikishii.</title>
        <authorList>
            <person name="Kurbessoian T."/>
            <person name="Stajich J.E."/>
        </authorList>
    </citation>
    <scope>NUCLEOTIDE SEQUENCE</scope>
    <source>
        <strain evidence="1">TK_41</strain>
    </source>
</reference>
<evidence type="ECO:0008006" key="3">
    <source>
        <dbReference type="Google" id="ProtNLM"/>
    </source>
</evidence>
<evidence type="ECO:0000313" key="2">
    <source>
        <dbReference type="Proteomes" id="UP001172673"/>
    </source>
</evidence>
<keyword evidence="2" id="KW-1185">Reference proteome</keyword>
<protein>
    <recommendedName>
        <fullName evidence="3">S-adenosyl-L-methionine-dependent methyltransferase</fullName>
    </recommendedName>
</protein>
<dbReference type="Gene3D" id="3.40.50.150">
    <property type="entry name" value="Vaccinia Virus protein VP39"/>
    <property type="match status" value="1"/>
</dbReference>